<dbReference type="Proteomes" id="UP001601444">
    <property type="component" value="Unassembled WGS sequence"/>
</dbReference>
<proteinExistence type="predicted"/>
<keyword evidence="2" id="KW-1185">Reference proteome</keyword>
<dbReference type="EMBL" id="JBIAMX010000007">
    <property type="protein sequence ID" value="MFF0543858.1"/>
    <property type="molecule type" value="Genomic_DNA"/>
</dbReference>
<organism evidence="1 2">
    <name type="scientific">Nocardia thailandica</name>
    <dbReference type="NCBI Taxonomy" id="257275"/>
    <lineage>
        <taxon>Bacteria</taxon>
        <taxon>Bacillati</taxon>
        <taxon>Actinomycetota</taxon>
        <taxon>Actinomycetes</taxon>
        <taxon>Mycobacteriales</taxon>
        <taxon>Nocardiaceae</taxon>
        <taxon>Nocardia</taxon>
    </lineage>
</organism>
<reference evidence="1 2" key="1">
    <citation type="submission" date="2024-10" db="EMBL/GenBank/DDBJ databases">
        <title>The Natural Products Discovery Center: Release of the First 8490 Sequenced Strains for Exploring Actinobacteria Biosynthetic Diversity.</title>
        <authorList>
            <person name="Kalkreuter E."/>
            <person name="Kautsar S.A."/>
            <person name="Yang D."/>
            <person name="Bader C.D."/>
            <person name="Teijaro C.N."/>
            <person name="Fluegel L."/>
            <person name="Davis C.M."/>
            <person name="Simpson J.R."/>
            <person name="Lauterbach L."/>
            <person name="Steele A.D."/>
            <person name="Gui C."/>
            <person name="Meng S."/>
            <person name="Li G."/>
            <person name="Viehrig K."/>
            <person name="Ye F."/>
            <person name="Su P."/>
            <person name="Kiefer A.F."/>
            <person name="Nichols A."/>
            <person name="Cepeda A.J."/>
            <person name="Yan W."/>
            <person name="Fan B."/>
            <person name="Jiang Y."/>
            <person name="Adhikari A."/>
            <person name="Zheng C.-J."/>
            <person name="Schuster L."/>
            <person name="Cowan T.M."/>
            <person name="Smanski M.J."/>
            <person name="Chevrette M.G."/>
            <person name="De Carvalho L.P.S."/>
            <person name="Shen B."/>
        </authorList>
    </citation>
    <scope>NUCLEOTIDE SEQUENCE [LARGE SCALE GENOMIC DNA]</scope>
    <source>
        <strain evidence="1 2">NPDC004045</strain>
    </source>
</reference>
<accession>A0ABW6PNB3</accession>
<protein>
    <submittedName>
        <fullName evidence="1">Type VII secretion target</fullName>
    </submittedName>
</protein>
<comment type="caution">
    <text evidence="1">The sequence shown here is derived from an EMBL/GenBank/DDBJ whole genome shotgun (WGS) entry which is preliminary data.</text>
</comment>
<dbReference type="InterPro" id="IPR022536">
    <property type="entry name" value="EspC"/>
</dbReference>
<name>A0ABW6PNB3_9NOCA</name>
<dbReference type="Pfam" id="PF10824">
    <property type="entry name" value="T7SS_ESX_EspC"/>
    <property type="match status" value="1"/>
</dbReference>
<dbReference type="RefSeq" id="WP_157224848.1">
    <property type="nucleotide sequence ID" value="NZ_JBIAMX010000007.1"/>
</dbReference>
<evidence type="ECO:0000313" key="1">
    <source>
        <dbReference type="EMBL" id="MFF0543858.1"/>
    </source>
</evidence>
<sequence>MSCPVVNVKPDAIRTHASAVDEVSGGVAKAREAAGYLANADDGYGLLVKPYAVTTLGSLHDEITSALDELDTLTAEMPGKLRTAADGFETCDTTRAGDLAGKQAEIEKSV</sequence>
<evidence type="ECO:0000313" key="2">
    <source>
        <dbReference type="Proteomes" id="UP001601444"/>
    </source>
</evidence>
<gene>
    <name evidence="1" type="ORF">ACFYTF_13585</name>
</gene>